<protein>
    <submittedName>
        <fullName evidence="2">Flagellar FliJ protein</fullName>
    </submittedName>
</protein>
<feature type="coiled-coil region" evidence="1">
    <location>
        <begin position="118"/>
        <end position="159"/>
    </location>
</feature>
<keyword evidence="1" id="KW-0175">Coiled coil</keyword>
<feature type="coiled-coil region" evidence="1">
    <location>
        <begin position="12"/>
        <end position="53"/>
    </location>
</feature>
<organism evidence="2">
    <name type="scientific">Strongyloides stercoralis</name>
    <name type="common">Threadworm</name>
    <dbReference type="NCBI Taxonomy" id="6248"/>
    <lineage>
        <taxon>Eukaryota</taxon>
        <taxon>Metazoa</taxon>
        <taxon>Ecdysozoa</taxon>
        <taxon>Nematoda</taxon>
        <taxon>Chromadorea</taxon>
        <taxon>Rhabditida</taxon>
        <taxon>Tylenchina</taxon>
        <taxon>Panagrolaimomorpha</taxon>
        <taxon>Strongyloidoidea</taxon>
        <taxon>Strongyloididae</taxon>
        <taxon>Strongyloides</taxon>
    </lineage>
</organism>
<evidence type="ECO:0000313" key="2">
    <source>
        <dbReference type="WBParaSite" id="SSTP_0000719800.1"/>
    </source>
</evidence>
<sequence>MNYNDKKTVGKIRYYREEIKNQLIQIEKCKNELEELKETFEQIKYKEKRLDHRLEVVTKKSINMDKKIRFFKKQIFNLMSINIMSTKDTGYLLHELIDLSKELLEILKVTIHTDQVCVQIAVDEKKDYEKELKQLLNKRKEYEKEFKMLKNEINTKITKEEVLIHNREEMIQLDMHIWKVCDERESL</sequence>
<reference evidence="2" key="1">
    <citation type="submission" date="2015-08" db="UniProtKB">
        <authorList>
            <consortium name="WormBaseParasite"/>
        </authorList>
    </citation>
    <scope>IDENTIFICATION</scope>
</reference>
<proteinExistence type="predicted"/>
<name>A0A0K0ECI3_STRER</name>
<accession>A0A0K0ECI3</accession>
<evidence type="ECO:0000256" key="1">
    <source>
        <dbReference type="SAM" id="Coils"/>
    </source>
</evidence>
<dbReference type="AlphaFoldDB" id="A0A0K0ECI3"/>
<dbReference type="WBParaSite" id="SSTP_0000719800.1">
    <property type="protein sequence ID" value="SSTP_0000719800.1"/>
    <property type="gene ID" value="SSTP_0000719800"/>
</dbReference>